<evidence type="ECO:0000256" key="7">
    <source>
        <dbReference type="PIRSR" id="PIRSR601952-1"/>
    </source>
</evidence>
<evidence type="ECO:0000256" key="9">
    <source>
        <dbReference type="RuleBase" id="RU003946"/>
    </source>
</evidence>
<reference evidence="10 11" key="1">
    <citation type="submission" date="2018-10" db="EMBL/GenBank/DDBJ databases">
        <title>Draft Genome Sequence of Bacteroides sp. KCTC 15687.</title>
        <authorList>
            <person name="Yu S.Y."/>
            <person name="Kim J.S."/>
            <person name="Oh B.S."/>
            <person name="Park S.H."/>
            <person name="Kang S.W."/>
            <person name="Park J.E."/>
            <person name="Choi S.H."/>
            <person name="Han K.I."/>
            <person name="Lee K.C."/>
            <person name="Eom M.K."/>
            <person name="Suh M.K."/>
            <person name="Lee D.H."/>
            <person name="Yoon H."/>
            <person name="Kim B."/>
            <person name="Yang S.J."/>
            <person name="Lee J.S."/>
            <person name="Lee J.H."/>
        </authorList>
    </citation>
    <scope>NUCLEOTIDE SEQUENCE [LARGE SCALE GENOMIC DNA]</scope>
    <source>
        <strain evidence="10 11">KCTC 15687</strain>
    </source>
</reference>
<feature type="binding site" evidence="8">
    <location>
        <position position="30"/>
    </location>
    <ligand>
        <name>Zn(2+)</name>
        <dbReference type="ChEBI" id="CHEBI:29105"/>
        <label>2</label>
    </ligand>
</feature>
<comment type="caution">
    <text evidence="10">The sequence shown here is derived from an EMBL/GenBank/DDBJ whole genome shotgun (WGS) entry which is preliminary data.</text>
</comment>
<dbReference type="InterPro" id="IPR001952">
    <property type="entry name" value="Alkaline_phosphatase"/>
</dbReference>
<protein>
    <submittedName>
        <fullName evidence="10">Alkaline phosphatase</fullName>
    </submittedName>
</protein>
<dbReference type="SMART" id="SM00098">
    <property type="entry name" value="alkPPc"/>
    <property type="match status" value="1"/>
</dbReference>
<evidence type="ECO:0000256" key="3">
    <source>
        <dbReference type="ARBA" id="ARBA00022723"/>
    </source>
</evidence>
<dbReference type="InterPro" id="IPR017850">
    <property type="entry name" value="Alkaline_phosphatase_core_sf"/>
</dbReference>
<dbReference type="SUPFAM" id="SSF53649">
    <property type="entry name" value="Alkaline phosphatase-like"/>
    <property type="match status" value="1"/>
</dbReference>
<dbReference type="Gene3D" id="3.40.720.10">
    <property type="entry name" value="Alkaline Phosphatase, subunit A"/>
    <property type="match status" value="1"/>
</dbReference>
<evidence type="ECO:0000256" key="5">
    <source>
        <dbReference type="ARBA" id="ARBA00022833"/>
    </source>
</evidence>
<keyword evidence="2" id="KW-0597">Phosphoprotein</keyword>
<evidence type="ECO:0000256" key="4">
    <source>
        <dbReference type="ARBA" id="ARBA00022801"/>
    </source>
</evidence>
<feature type="binding site" evidence="8">
    <location>
        <position position="309"/>
    </location>
    <ligand>
        <name>Zn(2+)</name>
        <dbReference type="ChEBI" id="CHEBI:29105"/>
        <label>2</label>
    </ligand>
</feature>
<comment type="similarity">
    <text evidence="1 9">Belongs to the alkaline phosphatase family.</text>
</comment>
<dbReference type="OrthoDB" id="9794455at2"/>
<feature type="binding site" evidence="8">
    <location>
        <position position="131"/>
    </location>
    <ligand>
        <name>Mg(2+)</name>
        <dbReference type="ChEBI" id="CHEBI:18420"/>
    </ligand>
</feature>
<keyword evidence="6 8" id="KW-0460">Magnesium</keyword>
<dbReference type="Proteomes" id="UP000288079">
    <property type="component" value="Unassembled WGS sequence"/>
</dbReference>
<feature type="binding site" evidence="8">
    <location>
        <position position="260"/>
    </location>
    <ligand>
        <name>Mg(2+)</name>
        <dbReference type="ChEBI" id="CHEBI:18420"/>
    </ligand>
</feature>
<evidence type="ECO:0000256" key="6">
    <source>
        <dbReference type="ARBA" id="ARBA00022842"/>
    </source>
</evidence>
<sequence length="466" mass="51557">MKKLIYTLFFVLISVVANGQAKYVFYFIGDGMGVNQVNGTEMYYAELQNGRIGVEPLLFTQFPVATMATTFSATNSVTDSAAAGTALSTGKKTYNSAISVGEDKKPMETVAEKAKKAGKKVGVATSVSVDHATPAAFYAHQPNRNMYYEIALDLPKANFDFYAGGGFLKPTKTHDKKDAPSIFPIFEEAGYTLARGYNDYKAKADKAQKMILIQEEGKDPGCLPYAIDREENDLTLAQITESAIDFLMKGKDKGFFLMVEGGKIDWAAHGNDAATVFNEVKDMDAAVKVAYEFYKKHPKETLIVITADHETGGIALGRGRYELNLKALQYQKKSTDGLSKRISELRKSKNNRVTWEEMKEFLGQEMGFWKEVPISWKQERELRDEFEESFVKNKVVFAESMYSKSEPIAACAKEIINDIAMINWASGGHSAGYVPVFAIGAGSHLFGNKIDNTEIPQRIAKAAGYK</sequence>
<dbReference type="InterPro" id="IPR018299">
    <property type="entry name" value="Alkaline_phosphatase_AS"/>
</dbReference>
<dbReference type="GO" id="GO:0004035">
    <property type="term" value="F:alkaline phosphatase activity"/>
    <property type="evidence" value="ECO:0007669"/>
    <property type="project" value="TreeGrafter"/>
</dbReference>
<dbReference type="PANTHER" id="PTHR11596:SF5">
    <property type="entry name" value="ALKALINE PHOSPHATASE"/>
    <property type="match status" value="1"/>
</dbReference>
<feature type="binding site" evidence="8">
    <location>
        <position position="133"/>
    </location>
    <ligand>
        <name>Mg(2+)</name>
        <dbReference type="ChEBI" id="CHEBI:18420"/>
    </ligand>
</feature>
<dbReference type="PROSITE" id="PS00123">
    <property type="entry name" value="ALKALINE_PHOSPHATASE"/>
    <property type="match status" value="1"/>
</dbReference>
<evidence type="ECO:0000256" key="2">
    <source>
        <dbReference type="ARBA" id="ARBA00022553"/>
    </source>
</evidence>
<keyword evidence="4" id="KW-0378">Hydrolase</keyword>
<feature type="binding site" evidence="8">
    <location>
        <position position="30"/>
    </location>
    <ligand>
        <name>Mg(2+)</name>
        <dbReference type="ChEBI" id="CHEBI:18420"/>
    </ligand>
</feature>
<dbReference type="PRINTS" id="PR00113">
    <property type="entry name" value="ALKPHPHTASE"/>
</dbReference>
<dbReference type="EMBL" id="BHWB01000006">
    <property type="protein sequence ID" value="GCB35451.1"/>
    <property type="molecule type" value="Genomic_DNA"/>
</dbReference>
<evidence type="ECO:0000256" key="1">
    <source>
        <dbReference type="ARBA" id="ARBA00005984"/>
    </source>
</evidence>
<organism evidence="10 11">
    <name type="scientific">Bacteroides faecalis</name>
    <dbReference type="NCBI Taxonomy" id="2447885"/>
    <lineage>
        <taxon>Bacteria</taxon>
        <taxon>Pseudomonadati</taxon>
        <taxon>Bacteroidota</taxon>
        <taxon>Bacteroidia</taxon>
        <taxon>Bacteroidales</taxon>
        <taxon>Bacteroidaceae</taxon>
        <taxon>Bacteroides</taxon>
    </lineage>
</organism>
<evidence type="ECO:0000313" key="10">
    <source>
        <dbReference type="EMBL" id="GCB35451.1"/>
    </source>
</evidence>
<proteinExistence type="inferred from homology"/>
<dbReference type="Pfam" id="PF00245">
    <property type="entry name" value="Alk_phosphatase"/>
    <property type="match status" value="1"/>
</dbReference>
<feature type="binding site" evidence="8">
    <location>
        <position position="308"/>
    </location>
    <ligand>
        <name>Zn(2+)</name>
        <dbReference type="ChEBI" id="CHEBI:29105"/>
        <label>2</label>
    </ligand>
</feature>
<dbReference type="AlphaFoldDB" id="A0A401LVA7"/>
<feature type="binding site" evidence="8">
    <location>
        <position position="265"/>
    </location>
    <ligand>
        <name>Zn(2+)</name>
        <dbReference type="ChEBI" id="CHEBI:29105"/>
        <label>2</label>
    </ligand>
</feature>
<dbReference type="RefSeq" id="WP_125041375.1">
    <property type="nucleotide sequence ID" value="NZ_BHWB01000006.1"/>
</dbReference>
<name>A0A401LVA7_9BACE</name>
<gene>
    <name evidence="10" type="ORF">KGMB02408_23960</name>
</gene>
<comment type="cofactor">
    <cofactor evidence="8">
        <name>Mg(2+)</name>
        <dbReference type="ChEBI" id="CHEBI:18420"/>
    </cofactor>
    <text evidence="8">Binds 1 Mg(2+) ion.</text>
</comment>
<accession>A0A401LVA7</accession>
<feature type="binding site" evidence="8">
    <location>
        <position position="269"/>
    </location>
    <ligand>
        <name>Zn(2+)</name>
        <dbReference type="ChEBI" id="CHEBI:29105"/>
        <label>2</label>
    </ligand>
</feature>
<dbReference type="Gene3D" id="1.10.60.40">
    <property type="match status" value="1"/>
</dbReference>
<comment type="cofactor">
    <cofactor evidence="8">
        <name>Zn(2+)</name>
        <dbReference type="ChEBI" id="CHEBI:29105"/>
    </cofactor>
    <text evidence="8">Binds 2 Zn(2+) ions.</text>
</comment>
<dbReference type="GO" id="GO:0046872">
    <property type="term" value="F:metal ion binding"/>
    <property type="evidence" value="ECO:0007669"/>
    <property type="project" value="UniProtKB-KW"/>
</dbReference>
<keyword evidence="5 8" id="KW-0862">Zinc</keyword>
<feature type="binding site" evidence="8">
    <location>
        <position position="429"/>
    </location>
    <ligand>
        <name>Zn(2+)</name>
        <dbReference type="ChEBI" id="CHEBI:29105"/>
        <label>2</label>
    </ligand>
</feature>
<keyword evidence="11" id="KW-1185">Reference proteome</keyword>
<keyword evidence="3 8" id="KW-0479">Metal-binding</keyword>
<dbReference type="CDD" id="cd16012">
    <property type="entry name" value="ALP"/>
    <property type="match status" value="1"/>
</dbReference>
<feature type="active site" description="Phosphoserine intermediate" evidence="7">
    <location>
        <position position="80"/>
    </location>
</feature>
<evidence type="ECO:0000256" key="8">
    <source>
        <dbReference type="PIRSR" id="PIRSR601952-2"/>
    </source>
</evidence>
<evidence type="ECO:0000313" key="11">
    <source>
        <dbReference type="Proteomes" id="UP000288079"/>
    </source>
</evidence>
<dbReference type="PANTHER" id="PTHR11596">
    <property type="entry name" value="ALKALINE PHOSPHATASE"/>
    <property type="match status" value="1"/>
</dbReference>